<comment type="caution">
    <text evidence="3">The sequence shown here is derived from an EMBL/GenBank/DDBJ whole genome shotgun (WGS) entry which is preliminary data.</text>
</comment>
<reference evidence="3 4" key="1">
    <citation type="journal article" date="2015" name="Genome Announc.">
        <title>Expanding the biotechnology potential of lactobacilli through comparative genomics of 213 strains and associated genera.</title>
        <authorList>
            <person name="Sun Z."/>
            <person name="Harris H.M."/>
            <person name="McCann A."/>
            <person name="Guo C."/>
            <person name="Argimon S."/>
            <person name="Zhang W."/>
            <person name="Yang X."/>
            <person name="Jeffery I.B."/>
            <person name="Cooney J.C."/>
            <person name="Kagawa T.F."/>
            <person name="Liu W."/>
            <person name="Song Y."/>
            <person name="Salvetti E."/>
            <person name="Wrobel A."/>
            <person name="Rasinkangas P."/>
            <person name="Parkhill J."/>
            <person name="Rea M.C."/>
            <person name="O'Sullivan O."/>
            <person name="Ritari J."/>
            <person name="Douillard F.P."/>
            <person name="Paul Ross R."/>
            <person name="Yang R."/>
            <person name="Briner A.E."/>
            <person name="Felis G.E."/>
            <person name="de Vos W.M."/>
            <person name="Barrangou R."/>
            <person name="Klaenhammer T.R."/>
            <person name="Caufield P.W."/>
            <person name="Cui Y."/>
            <person name="Zhang H."/>
            <person name="O'Toole P.W."/>
        </authorList>
    </citation>
    <scope>NUCLEOTIDE SEQUENCE [LARGE SCALE GENOMIC DNA]</scope>
    <source>
        <strain evidence="3 4">DSM 15429</strain>
    </source>
</reference>
<accession>A0A0R1QQS0</accession>
<dbReference type="Proteomes" id="UP000051835">
    <property type="component" value="Unassembled WGS sequence"/>
</dbReference>
<dbReference type="RefSeq" id="WP_056965310.1">
    <property type="nucleotide sequence ID" value="NZ_AZFC01000035.1"/>
</dbReference>
<evidence type="ECO:0008006" key="5">
    <source>
        <dbReference type="Google" id="ProtNLM"/>
    </source>
</evidence>
<gene>
    <name evidence="3" type="ORF">FD37_GL000472</name>
</gene>
<sequence>MRHLKFGFPTAADRAANQAVMRDVFRAHPWLLPVTVAAGAFPAAIAAHGFWQTQRLKQQLRIEREKTQQLQLQAGQPRRYAPGARGVRHHG</sequence>
<evidence type="ECO:0000313" key="3">
    <source>
        <dbReference type="EMBL" id="KRL46991.1"/>
    </source>
</evidence>
<keyword evidence="2" id="KW-0812">Transmembrane</keyword>
<evidence type="ECO:0000313" key="4">
    <source>
        <dbReference type="Proteomes" id="UP000051835"/>
    </source>
</evidence>
<dbReference type="AlphaFoldDB" id="A0A0R1QQS0"/>
<protein>
    <recommendedName>
        <fullName evidence="5">Transposase</fullName>
    </recommendedName>
</protein>
<proteinExistence type="predicted"/>
<name>A0A0R1QQS0_9LACO</name>
<dbReference type="PATRIC" id="fig|1423805.4.peg.479"/>
<dbReference type="EMBL" id="AZFC01000035">
    <property type="protein sequence ID" value="KRL46991.1"/>
    <property type="molecule type" value="Genomic_DNA"/>
</dbReference>
<keyword evidence="2" id="KW-1133">Transmembrane helix</keyword>
<keyword evidence="2" id="KW-0472">Membrane</keyword>
<feature type="region of interest" description="Disordered" evidence="1">
    <location>
        <begin position="68"/>
        <end position="91"/>
    </location>
</feature>
<evidence type="ECO:0000256" key="2">
    <source>
        <dbReference type="SAM" id="Phobius"/>
    </source>
</evidence>
<organism evidence="3 4">
    <name type="scientific">Levilactobacillus spicheri DSM 15429</name>
    <dbReference type="NCBI Taxonomy" id="1423805"/>
    <lineage>
        <taxon>Bacteria</taxon>
        <taxon>Bacillati</taxon>
        <taxon>Bacillota</taxon>
        <taxon>Bacilli</taxon>
        <taxon>Lactobacillales</taxon>
        <taxon>Lactobacillaceae</taxon>
        <taxon>Levilactobacillus</taxon>
    </lineage>
</organism>
<evidence type="ECO:0000256" key="1">
    <source>
        <dbReference type="SAM" id="MobiDB-lite"/>
    </source>
</evidence>
<feature type="transmembrane region" description="Helical" evidence="2">
    <location>
        <begin position="30"/>
        <end position="51"/>
    </location>
</feature>